<dbReference type="EMBL" id="DVJO01000065">
    <property type="protein sequence ID" value="HIS82564.1"/>
    <property type="molecule type" value="Genomic_DNA"/>
</dbReference>
<keyword evidence="1" id="KW-0472">Membrane</keyword>
<feature type="transmembrane region" description="Helical" evidence="1">
    <location>
        <begin position="172"/>
        <end position="193"/>
    </location>
</feature>
<evidence type="ECO:0000313" key="2">
    <source>
        <dbReference type="EMBL" id="HIS82564.1"/>
    </source>
</evidence>
<dbReference type="AlphaFoldDB" id="A0A9D1FVM9"/>
<dbReference type="SUPFAM" id="SSF48452">
    <property type="entry name" value="TPR-like"/>
    <property type="match status" value="1"/>
</dbReference>
<evidence type="ECO:0008006" key="4">
    <source>
        <dbReference type="Google" id="ProtNLM"/>
    </source>
</evidence>
<reference evidence="2" key="2">
    <citation type="journal article" date="2021" name="PeerJ">
        <title>Extensive microbial diversity within the chicken gut microbiome revealed by metagenomics and culture.</title>
        <authorList>
            <person name="Gilroy R."/>
            <person name="Ravi A."/>
            <person name="Getino M."/>
            <person name="Pursley I."/>
            <person name="Horton D.L."/>
            <person name="Alikhan N.F."/>
            <person name="Baker D."/>
            <person name="Gharbi K."/>
            <person name="Hall N."/>
            <person name="Watson M."/>
            <person name="Adriaenssens E.M."/>
            <person name="Foster-Nyarko E."/>
            <person name="Jarju S."/>
            <person name="Secka A."/>
            <person name="Antonio M."/>
            <person name="Oren A."/>
            <person name="Chaudhuri R.R."/>
            <person name="La Ragione R."/>
            <person name="Hildebrand F."/>
            <person name="Pallen M.J."/>
        </authorList>
    </citation>
    <scope>NUCLEOTIDE SEQUENCE</scope>
    <source>
        <strain evidence="2">CHK152-2994</strain>
    </source>
</reference>
<feature type="non-terminal residue" evidence="2">
    <location>
        <position position="303"/>
    </location>
</feature>
<accession>A0A9D1FVM9</accession>
<keyword evidence="1" id="KW-0812">Transmembrane</keyword>
<proteinExistence type="predicted"/>
<comment type="caution">
    <text evidence="2">The sequence shown here is derived from an EMBL/GenBank/DDBJ whole genome shotgun (WGS) entry which is preliminary data.</text>
</comment>
<dbReference type="Proteomes" id="UP000824139">
    <property type="component" value="Unassembled WGS sequence"/>
</dbReference>
<protein>
    <recommendedName>
        <fullName evidence="4">Tetratricopeptide repeat protein</fullName>
    </recommendedName>
</protein>
<evidence type="ECO:0000256" key="1">
    <source>
        <dbReference type="SAM" id="Phobius"/>
    </source>
</evidence>
<sequence length="303" mass="35556">MSEKLENINFFNFIWVLIKLNREISAGEADANTYLKLSLLTSMLFLKGKSFKYALKALRMDKTDPMIWYACGAACKDYKESSMPAKKYFLKSFDLGGENFYYGLYELISTAAEEGDSLAMDRYEKSFMKMKTEKSSAYLLRRAFIYEGHAQLKEAFSDFYEALKCRIFERGLFVADLPSFVTFLFYIFVNWLFKTIHPDWRLSKEALFNLEAGREEDGIQMLLEAAEICKNKADKESYYKNLIDYFYDKEEYKKCIDVANRILIKYRYVDAYGYKACSYRELGEFEKSREALHLARKAGTQEL</sequence>
<organism evidence="2 3">
    <name type="scientific">Candidatus Scatenecus faecavium</name>
    <dbReference type="NCBI Taxonomy" id="2840915"/>
    <lineage>
        <taxon>Bacteria</taxon>
        <taxon>Candidatus Scatenecus</taxon>
    </lineage>
</organism>
<name>A0A9D1FVM9_9BACT</name>
<evidence type="ECO:0000313" key="3">
    <source>
        <dbReference type="Proteomes" id="UP000824139"/>
    </source>
</evidence>
<dbReference type="Gene3D" id="1.25.40.10">
    <property type="entry name" value="Tetratricopeptide repeat domain"/>
    <property type="match status" value="1"/>
</dbReference>
<gene>
    <name evidence="2" type="ORF">IAD41_03030</name>
</gene>
<reference evidence="2" key="1">
    <citation type="submission" date="2020-10" db="EMBL/GenBank/DDBJ databases">
        <authorList>
            <person name="Gilroy R."/>
        </authorList>
    </citation>
    <scope>NUCLEOTIDE SEQUENCE</scope>
    <source>
        <strain evidence="2">CHK152-2994</strain>
    </source>
</reference>
<dbReference type="InterPro" id="IPR011990">
    <property type="entry name" value="TPR-like_helical_dom_sf"/>
</dbReference>
<keyword evidence="1" id="KW-1133">Transmembrane helix</keyword>